<feature type="non-terminal residue" evidence="2">
    <location>
        <position position="1"/>
    </location>
</feature>
<dbReference type="Gramene" id="ESQ33195">
    <property type="protein sequence ID" value="ESQ33195"/>
    <property type="gene ID" value="EUTSA_v10005609mg"/>
</dbReference>
<gene>
    <name evidence="2" type="ORF">EUTSA_v10005609mg</name>
</gene>
<dbReference type="PANTHER" id="PTHR48434">
    <property type="entry name" value="(RAPE) HYPOTHETICAL PROTEIN"/>
    <property type="match status" value="1"/>
</dbReference>
<accession>V4K6J3</accession>
<organism evidence="2 3">
    <name type="scientific">Eutrema salsugineum</name>
    <name type="common">Saltwater cress</name>
    <name type="synonym">Sisymbrium salsugineum</name>
    <dbReference type="NCBI Taxonomy" id="72664"/>
    <lineage>
        <taxon>Eukaryota</taxon>
        <taxon>Viridiplantae</taxon>
        <taxon>Streptophyta</taxon>
        <taxon>Embryophyta</taxon>
        <taxon>Tracheophyta</taxon>
        <taxon>Spermatophyta</taxon>
        <taxon>Magnoliopsida</taxon>
        <taxon>eudicotyledons</taxon>
        <taxon>Gunneridae</taxon>
        <taxon>Pentapetalae</taxon>
        <taxon>rosids</taxon>
        <taxon>malvids</taxon>
        <taxon>Brassicales</taxon>
        <taxon>Brassicaceae</taxon>
        <taxon>Eutremeae</taxon>
        <taxon>Eutrema</taxon>
    </lineage>
</organism>
<proteinExistence type="predicted"/>
<protein>
    <submittedName>
        <fullName evidence="2">Uncharacterized protein</fullName>
    </submittedName>
</protein>
<dbReference type="Proteomes" id="UP000030689">
    <property type="component" value="Unassembled WGS sequence"/>
</dbReference>
<dbReference type="PANTHER" id="PTHR48434:SF1">
    <property type="entry name" value="(RAPE) HYPOTHETICAL PROTEIN"/>
    <property type="match status" value="1"/>
</dbReference>
<evidence type="ECO:0000313" key="3">
    <source>
        <dbReference type="Proteomes" id="UP000030689"/>
    </source>
</evidence>
<name>V4K6J3_EUTSA</name>
<feature type="region of interest" description="Disordered" evidence="1">
    <location>
        <begin position="251"/>
        <end position="341"/>
    </location>
</feature>
<evidence type="ECO:0000256" key="1">
    <source>
        <dbReference type="SAM" id="MobiDB-lite"/>
    </source>
</evidence>
<sequence length="341" mass="39697">LYSYTNHLFYGDALYPTDNVTKNHTFYEYILVDSKSIKVTHYPDPKNPNHISYSTCKILRVASMQQLGILNLHTSKTFSQPGFVLPGYTYVDYMQAFFRVLYLRPYDHSWFLSFDQRFNKHVPGWFNEWWHWFGPIDQIYPPEIIKTSYPFYTKHLPNTNPIGPLNKIYFHADMGIPWICSWHFNLVLALPNMPYSLVKEFRVKWWDKYNIERCSLTNIKKLFDANKQDHLLIKSISRSIPLLTPSQIANIPPYHPPTQIKQEPPSPAKNKKPSSPTHSSSSSQKSKSKKSKLQAMKETLKALSQEMMNISFDDDSVHGQEPAENPEDLFGGPLSQDPFDL</sequence>
<feature type="compositionally biased region" description="Low complexity" evidence="1">
    <location>
        <begin position="273"/>
        <end position="285"/>
    </location>
</feature>
<dbReference type="EMBL" id="KI517748">
    <property type="protein sequence ID" value="ESQ33195.1"/>
    <property type="molecule type" value="Genomic_DNA"/>
</dbReference>
<keyword evidence="3" id="KW-1185">Reference proteome</keyword>
<evidence type="ECO:0000313" key="2">
    <source>
        <dbReference type="EMBL" id="ESQ33195.1"/>
    </source>
</evidence>
<dbReference type="OMA" id="ANIPPYH"/>
<dbReference type="AlphaFoldDB" id="V4K6J3"/>
<reference evidence="2 3" key="1">
    <citation type="journal article" date="2013" name="Front. Plant Sci.">
        <title>The Reference Genome of the Halophytic Plant Eutrema salsugineum.</title>
        <authorList>
            <person name="Yang R."/>
            <person name="Jarvis D.E."/>
            <person name="Chen H."/>
            <person name="Beilstein M.A."/>
            <person name="Grimwood J."/>
            <person name="Jenkins J."/>
            <person name="Shu S."/>
            <person name="Prochnik S."/>
            <person name="Xin M."/>
            <person name="Ma C."/>
            <person name="Schmutz J."/>
            <person name="Wing R.A."/>
            <person name="Mitchell-Olds T."/>
            <person name="Schumaker K.S."/>
            <person name="Wang X."/>
        </authorList>
    </citation>
    <scope>NUCLEOTIDE SEQUENCE [LARGE SCALE GENOMIC DNA]</scope>
</reference>
<dbReference type="KEGG" id="eus:EUTSA_v10005609mg"/>